<evidence type="ECO:0000256" key="1">
    <source>
        <dbReference type="SAM" id="SignalP"/>
    </source>
</evidence>
<accession>A0A9N8EH62</accession>
<dbReference type="Gene3D" id="3.40.1000.10">
    <property type="entry name" value="Mog1/PsbP, alpha/beta/alpha sandwich"/>
    <property type="match status" value="1"/>
</dbReference>
<dbReference type="GO" id="GO:0019898">
    <property type="term" value="C:extrinsic component of membrane"/>
    <property type="evidence" value="ECO:0007669"/>
    <property type="project" value="InterPro"/>
</dbReference>
<proteinExistence type="predicted"/>
<feature type="domain" description="PsbP C-terminal" evidence="2">
    <location>
        <begin position="60"/>
        <end position="222"/>
    </location>
</feature>
<evidence type="ECO:0000259" key="2">
    <source>
        <dbReference type="Pfam" id="PF01789"/>
    </source>
</evidence>
<reference evidence="3" key="1">
    <citation type="submission" date="2020-06" db="EMBL/GenBank/DDBJ databases">
        <authorList>
            <consortium name="Plant Systems Biology data submission"/>
        </authorList>
    </citation>
    <scope>NUCLEOTIDE SEQUENCE</scope>
    <source>
        <strain evidence="3">D6</strain>
    </source>
</reference>
<dbReference type="OrthoDB" id="2013293at2759"/>
<dbReference type="PANTHER" id="PTHR31407:SF16">
    <property type="entry name" value="PSBP DOMAIN-CONTAINING PROTEIN 7, CHLOROPLASTIC"/>
    <property type="match status" value="1"/>
</dbReference>
<keyword evidence="4" id="KW-1185">Reference proteome</keyword>
<feature type="chain" id="PRO_5040141089" description="PsbP C-terminal domain-containing protein" evidence="1">
    <location>
        <begin position="20"/>
        <end position="226"/>
    </location>
</feature>
<dbReference type="GO" id="GO:0015979">
    <property type="term" value="P:photosynthesis"/>
    <property type="evidence" value="ECO:0007669"/>
    <property type="project" value="InterPro"/>
</dbReference>
<dbReference type="SUPFAM" id="SSF55724">
    <property type="entry name" value="Mog1p/PsbP-like"/>
    <property type="match status" value="1"/>
</dbReference>
<dbReference type="Pfam" id="PF01789">
    <property type="entry name" value="PsbP"/>
    <property type="match status" value="1"/>
</dbReference>
<sequence>MKFLSVFLTLASLASLATAYTVPEPPKATTTTTRRDWLAATTTTLATTLAFGLPANAAEDLTTFNDPTHGFSIRVPSSWAKSEQTLNDRRTIAVWGDPNDAKTALFIAYTPVRDDFTSLQSFGAVDQVAAQTILPKSSLMMNDDSVQAEMIKAESKKQAYIFDYTQAVAKIQPLTHFRTIFTLQQGATGGAGAVLVTITLQTPEERYTSSLKPLFDQIIDSYGKNQ</sequence>
<feature type="signal peptide" evidence="1">
    <location>
        <begin position="1"/>
        <end position="19"/>
    </location>
</feature>
<keyword evidence="1" id="KW-0732">Signal</keyword>
<dbReference type="InterPro" id="IPR002683">
    <property type="entry name" value="PsbP_C"/>
</dbReference>
<name>A0A9N8EH62_9STRA</name>
<dbReference type="GO" id="GO:0009523">
    <property type="term" value="C:photosystem II"/>
    <property type="evidence" value="ECO:0007669"/>
    <property type="project" value="InterPro"/>
</dbReference>
<organism evidence="3 4">
    <name type="scientific">Seminavis robusta</name>
    <dbReference type="NCBI Taxonomy" id="568900"/>
    <lineage>
        <taxon>Eukaryota</taxon>
        <taxon>Sar</taxon>
        <taxon>Stramenopiles</taxon>
        <taxon>Ochrophyta</taxon>
        <taxon>Bacillariophyta</taxon>
        <taxon>Bacillariophyceae</taxon>
        <taxon>Bacillariophycidae</taxon>
        <taxon>Naviculales</taxon>
        <taxon>Naviculaceae</taxon>
        <taxon>Seminavis</taxon>
    </lineage>
</organism>
<dbReference type="PANTHER" id="PTHR31407">
    <property type="match status" value="1"/>
</dbReference>
<evidence type="ECO:0000313" key="3">
    <source>
        <dbReference type="EMBL" id="CAB9519196.1"/>
    </source>
</evidence>
<evidence type="ECO:0000313" key="4">
    <source>
        <dbReference type="Proteomes" id="UP001153069"/>
    </source>
</evidence>
<dbReference type="GO" id="GO:0005509">
    <property type="term" value="F:calcium ion binding"/>
    <property type="evidence" value="ECO:0007669"/>
    <property type="project" value="InterPro"/>
</dbReference>
<dbReference type="AlphaFoldDB" id="A0A9N8EH62"/>
<gene>
    <name evidence="3" type="ORF">SEMRO_996_G229340.1</name>
</gene>
<dbReference type="InterPro" id="IPR016123">
    <property type="entry name" value="Mog1/PsbP_a/b/a-sand"/>
</dbReference>
<dbReference type="Proteomes" id="UP001153069">
    <property type="component" value="Unassembled WGS sequence"/>
</dbReference>
<comment type="caution">
    <text evidence="3">The sequence shown here is derived from an EMBL/GenBank/DDBJ whole genome shotgun (WGS) entry which is preliminary data.</text>
</comment>
<protein>
    <recommendedName>
        <fullName evidence="2">PsbP C-terminal domain-containing protein</fullName>
    </recommendedName>
</protein>
<dbReference type="EMBL" id="CAICTM010000994">
    <property type="protein sequence ID" value="CAB9519196.1"/>
    <property type="molecule type" value="Genomic_DNA"/>
</dbReference>